<organism evidence="1 2">
    <name type="scientific">Rotaria magnacalcarata</name>
    <dbReference type="NCBI Taxonomy" id="392030"/>
    <lineage>
        <taxon>Eukaryota</taxon>
        <taxon>Metazoa</taxon>
        <taxon>Spiralia</taxon>
        <taxon>Gnathifera</taxon>
        <taxon>Rotifera</taxon>
        <taxon>Eurotatoria</taxon>
        <taxon>Bdelloidea</taxon>
        <taxon>Philodinida</taxon>
        <taxon>Philodinidae</taxon>
        <taxon>Rotaria</taxon>
    </lineage>
</organism>
<dbReference type="GO" id="GO:0048471">
    <property type="term" value="C:perinuclear region of cytoplasm"/>
    <property type="evidence" value="ECO:0007669"/>
    <property type="project" value="TreeGrafter"/>
</dbReference>
<feature type="non-terminal residue" evidence="1">
    <location>
        <position position="1"/>
    </location>
</feature>
<name>A0A8S3K3Y9_9BILA</name>
<sequence>TLSALYVGRNSVGIGGAQHLANLLNHNSKLVKLDLQSNEISDGIQYLADALQNNITLKTLNLARNNIGDKGAYNLANALEYNNVK</sequence>
<evidence type="ECO:0000313" key="1">
    <source>
        <dbReference type="EMBL" id="CAF5227197.1"/>
    </source>
</evidence>
<dbReference type="Gene3D" id="3.80.10.10">
    <property type="entry name" value="Ribonuclease Inhibitor"/>
    <property type="match status" value="1"/>
</dbReference>
<dbReference type="SMART" id="SM00368">
    <property type="entry name" value="LRR_RI"/>
    <property type="match status" value="3"/>
</dbReference>
<dbReference type="Proteomes" id="UP000681720">
    <property type="component" value="Unassembled WGS sequence"/>
</dbReference>
<dbReference type="GO" id="GO:0005096">
    <property type="term" value="F:GTPase activator activity"/>
    <property type="evidence" value="ECO:0007669"/>
    <property type="project" value="InterPro"/>
</dbReference>
<dbReference type="InterPro" id="IPR032675">
    <property type="entry name" value="LRR_dom_sf"/>
</dbReference>
<dbReference type="GO" id="GO:0006913">
    <property type="term" value="P:nucleocytoplasmic transport"/>
    <property type="evidence" value="ECO:0007669"/>
    <property type="project" value="TreeGrafter"/>
</dbReference>
<dbReference type="SUPFAM" id="SSF52047">
    <property type="entry name" value="RNI-like"/>
    <property type="match status" value="1"/>
</dbReference>
<dbReference type="GO" id="GO:0005829">
    <property type="term" value="C:cytosol"/>
    <property type="evidence" value="ECO:0007669"/>
    <property type="project" value="TreeGrafter"/>
</dbReference>
<dbReference type="AlphaFoldDB" id="A0A8S3K3Y9"/>
<dbReference type="InterPro" id="IPR001611">
    <property type="entry name" value="Leu-rich_rpt"/>
</dbReference>
<gene>
    <name evidence="1" type="ORF">GIL414_LOCUS87519</name>
</gene>
<dbReference type="GO" id="GO:0031267">
    <property type="term" value="F:small GTPase binding"/>
    <property type="evidence" value="ECO:0007669"/>
    <property type="project" value="TreeGrafter"/>
</dbReference>
<dbReference type="PANTHER" id="PTHR24113:SF15">
    <property type="entry name" value="NACHT DOMAIN-CONTAINING PROTEIN"/>
    <property type="match status" value="1"/>
</dbReference>
<reference evidence="1" key="1">
    <citation type="submission" date="2021-02" db="EMBL/GenBank/DDBJ databases">
        <authorList>
            <person name="Nowell W R."/>
        </authorList>
    </citation>
    <scope>NUCLEOTIDE SEQUENCE</scope>
</reference>
<dbReference type="InterPro" id="IPR027038">
    <property type="entry name" value="RanGap"/>
</dbReference>
<dbReference type="Pfam" id="PF13516">
    <property type="entry name" value="LRR_6"/>
    <property type="match status" value="2"/>
</dbReference>
<evidence type="ECO:0000313" key="2">
    <source>
        <dbReference type="Proteomes" id="UP000681720"/>
    </source>
</evidence>
<accession>A0A8S3K3Y9</accession>
<proteinExistence type="predicted"/>
<dbReference type="PANTHER" id="PTHR24113">
    <property type="entry name" value="RAN GTPASE-ACTIVATING PROTEIN 1"/>
    <property type="match status" value="1"/>
</dbReference>
<comment type="caution">
    <text evidence="1">The sequence shown here is derived from an EMBL/GenBank/DDBJ whole genome shotgun (WGS) entry which is preliminary data.</text>
</comment>
<dbReference type="GO" id="GO:0005634">
    <property type="term" value="C:nucleus"/>
    <property type="evidence" value="ECO:0007669"/>
    <property type="project" value="TreeGrafter"/>
</dbReference>
<protein>
    <submittedName>
        <fullName evidence="1">Uncharacterized protein</fullName>
    </submittedName>
</protein>
<dbReference type="EMBL" id="CAJOBJ010380324">
    <property type="protein sequence ID" value="CAF5227197.1"/>
    <property type="molecule type" value="Genomic_DNA"/>
</dbReference>